<dbReference type="Pfam" id="PF00512">
    <property type="entry name" value="HisKA"/>
    <property type="match status" value="1"/>
</dbReference>
<dbReference type="InterPro" id="IPR005467">
    <property type="entry name" value="His_kinase_dom"/>
</dbReference>
<gene>
    <name evidence="16" type="ORF">BPA01_34740</name>
</gene>
<dbReference type="PANTHER" id="PTHR45528">
    <property type="entry name" value="SENSOR HISTIDINE KINASE CPXA"/>
    <property type="match status" value="1"/>
</dbReference>
<dbReference type="FunFam" id="3.30.565.10:FF:000006">
    <property type="entry name" value="Sensor histidine kinase WalK"/>
    <property type="match status" value="1"/>
</dbReference>
<dbReference type="Gene3D" id="3.30.565.10">
    <property type="entry name" value="Histidine kinase-like ATPase, C-terminal domain"/>
    <property type="match status" value="1"/>
</dbReference>
<keyword evidence="11" id="KW-1133">Transmembrane helix</keyword>
<keyword evidence="4" id="KW-1003">Cell membrane</keyword>
<evidence type="ECO:0000256" key="2">
    <source>
        <dbReference type="ARBA" id="ARBA00004651"/>
    </source>
</evidence>
<keyword evidence="5" id="KW-0597">Phosphoprotein</keyword>
<comment type="catalytic activity">
    <reaction evidence="1">
        <text>ATP + protein L-histidine = ADP + protein N-phospho-L-histidine.</text>
        <dbReference type="EC" id="2.7.13.3"/>
    </reaction>
</comment>
<dbReference type="RefSeq" id="WP_122966643.1">
    <property type="nucleotide sequence ID" value="NZ_BJMH01000017.1"/>
</dbReference>
<dbReference type="STRING" id="54914.AV540_17240"/>
<reference evidence="16 17" key="1">
    <citation type="submission" date="2019-06" db="EMBL/GenBank/DDBJ databases">
        <title>Whole genome shotgun sequence of Brevibacillus parabrevis NBRC 12334.</title>
        <authorList>
            <person name="Hosoyama A."/>
            <person name="Uohara A."/>
            <person name="Ohji S."/>
            <person name="Ichikawa N."/>
        </authorList>
    </citation>
    <scope>NUCLEOTIDE SEQUENCE [LARGE SCALE GENOMIC DNA]</scope>
    <source>
        <strain evidence="16 17">NBRC 12334</strain>
    </source>
</reference>
<dbReference type="SMART" id="SM00387">
    <property type="entry name" value="HATPase_c"/>
    <property type="match status" value="1"/>
</dbReference>
<dbReference type="PRINTS" id="PR00344">
    <property type="entry name" value="BCTRLSENSOR"/>
</dbReference>
<evidence type="ECO:0000256" key="7">
    <source>
        <dbReference type="ARBA" id="ARBA00022692"/>
    </source>
</evidence>
<comment type="caution">
    <text evidence="16">The sequence shown here is derived from an EMBL/GenBank/DDBJ whole genome shotgun (WGS) entry which is preliminary data.</text>
</comment>
<dbReference type="GO" id="GO:0005524">
    <property type="term" value="F:ATP binding"/>
    <property type="evidence" value="ECO:0007669"/>
    <property type="project" value="UniProtKB-KW"/>
</dbReference>
<proteinExistence type="predicted"/>
<dbReference type="Gene3D" id="1.10.287.130">
    <property type="match status" value="1"/>
</dbReference>
<dbReference type="SUPFAM" id="SSF47384">
    <property type="entry name" value="Homodimeric domain of signal transducing histidine kinase"/>
    <property type="match status" value="1"/>
</dbReference>
<evidence type="ECO:0000256" key="12">
    <source>
        <dbReference type="ARBA" id="ARBA00023012"/>
    </source>
</evidence>
<dbReference type="PROSITE" id="PS50885">
    <property type="entry name" value="HAMP"/>
    <property type="match status" value="1"/>
</dbReference>
<sequence length="478" mass="52736">MKGIKSRLVLYFGMILLLIVLLLEGLFYWAVHTYYFGTATEALETRSTTFTNFINKYATGYRLKDKARYILENISSQEYAKIEVLDLNGKVILNSYGFQTGELIQTSDVTDAIRGQKGLFVGRSPQSRERVIAISNPLTFASEYVGVLRYTISAEPLYQAVNRIALYGLSVGAGVVLLAFALSLLMAKRIVDPIEELTNAAKQMAEGNFTARAPKRYDDEVGTLADTFNYMAAEIGKNEKLKNDFISSVSHELRTPLTSIKGWGETLISGGLEEPEETMLGLEVISKETDRLIGLVEELLDFSKFQSGEMKLSRERMDLREILDDMHVQFAIRSQEKQIDFQLDLPASPLIVMGDPNRLKQVFVNLLDNAFKFTPKGGTICVAATASEDRLTVTVTDSGEGIHPNDLPHVTEKFFKGTSKLSGSGLGLAICKEIIQLHTGRFLVSSEQGRGTSIMVDLPLAPPLAGLAGSASTVERTE</sequence>
<dbReference type="InterPro" id="IPR050398">
    <property type="entry name" value="HssS/ArlS-like"/>
</dbReference>
<dbReference type="GeneID" id="87609971"/>
<evidence type="ECO:0000256" key="13">
    <source>
        <dbReference type="ARBA" id="ARBA00023136"/>
    </source>
</evidence>
<dbReference type="CDD" id="cd00082">
    <property type="entry name" value="HisKA"/>
    <property type="match status" value="1"/>
</dbReference>
<dbReference type="Pfam" id="PF02518">
    <property type="entry name" value="HATPase_c"/>
    <property type="match status" value="1"/>
</dbReference>
<evidence type="ECO:0000256" key="10">
    <source>
        <dbReference type="ARBA" id="ARBA00022840"/>
    </source>
</evidence>
<feature type="domain" description="HAMP" evidence="15">
    <location>
        <begin position="188"/>
        <end position="240"/>
    </location>
</feature>
<keyword evidence="9 16" id="KW-0418">Kinase</keyword>
<keyword evidence="10" id="KW-0067">ATP-binding</keyword>
<evidence type="ECO:0000256" key="3">
    <source>
        <dbReference type="ARBA" id="ARBA00012438"/>
    </source>
</evidence>
<dbReference type="EC" id="2.7.13.3" evidence="3"/>
<dbReference type="InterPro" id="IPR003594">
    <property type="entry name" value="HATPase_dom"/>
</dbReference>
<organism evidence="16 17">
    <name type="scientific">Brevibacillus parabrevis</name>
    <dbReference type="NCBI Taxonomy" id="54914"/>
    <lineage>
        <taxon>Bacteria</taxon>
        <taxon>Bacillati</taxon>
        <taxon>Bacillota</taxon>
        <taxon>Bacilli</taxon>
        <taxon>Bacillales</taxon>
        <taxon>Paenibacillaceae</taxon>
        <taxon>Brevibacillus</taxon>
    </lineage>
</organism>
<feature type="domain" description="Histidine kinase" evidence="14">
    <location>
        <begin position="248"/>
        <end position="462"/>
    </location>
</feature>
<keyword evidence="12" id="KW-0902">Two-component regulatory system</keyword>
<dbReference type="PANTHER" id="PTHR45528:SF1">
    <property type="entry name" value="SENSOR HISTIDINE KINASE CPXA"/>
    <property type="match status" value="1"/>
</dbReference>
<evidence type="ECO:0000256" key="1">
    <source>
        <dbReference type="ARBA" id="ARBA00000085"/>
    </source>
</evidence>
<evidence type="ECO:0000256" key="5">
    <source>
        <dbReference type="ARBA" id="ARBA00022553"/>
    </source>
</evidence>
<dbReference type="Gene3D" id="1.10.8.500">
    <property type="entry name" value="HAMP domain in histidine kinase"/>
    <property type="match status" value="1"/>
</dbReference>
<dbReference type="SUPFAM" id="SSF158472">
    <property type="entry name" value="HAMP domain-like"/>
    <property type="match status" value="1"/>
</dbReference>
<keyword evidence="7" id="KW-0812">Transmembrane</keyword>
<evidence type="ECO:0000259" key="14">
    <source>
        <dbReference type="PROSITE" id="PS50109"/>
    </source>
</evidence>
<evidence type="ECO:0000256" key="9">
    <source>
        <dbReference type="ARBA" id="ARBA00022777"/>
    </source>
</evidence>
<dbReference type="InterPro" id="IPR003660">
    <property type="entry name" value="HAMP_dom"/>
</dbReference>
<dbReference type="FunFam" id="1.10.287.130:FF:000001">
    <property type="entry name" value="Two-component sensor histidine kinase"/>
    <property type="match status" value="1"/>
</dbReference>
<dbReference type="Proteomes" id="UP000316882">
    <property type="component" value="Unassembled WGS sequence"/>
</dbReference>
<evidence type="ECO:0000256" key="11">
    <source>
        <dbReference type="ARBA" id="ARBA00022989"/>
    </source>
</evidence>
<dbReference type="SMART" id="SM00304">
    <property type="entry name" value="HAMP"/>
    <property type="match status" value="1"/>
</dbReference>
<keyword evidence="17" id="KW-1185">Reference proteome</keyword>
<evidence type="ECO:0000256" key="6">
    <source>
        <dbReference type="ARBA" id="ARBA00022679"/>
    </source>
</evidence>
<dbReference type="Gene3D" id="3.30.450.20">
    <property type="entry name" value="PAS domain"/>
    <property type="match status" value="1"/>
</dbReference>
<accession>A0A4Y3PKF5</accession>
<dbReference type="CDD" id="cd06225">
    <property type="entry name" value="HAMP"/>
    <property type="match status" value="1"/>
</dbReference>
<dbReference type="InterPro" id="IPR003661">
    <property type="entry name" value="HisK_dim/P_dom"/>
</dbReference>
<evidence type="ECO:0000313" key="16">
    <source>
        <dbReference type="EMBL" id="GEB33894.1"/>
    </source>
</evidence>
<evidence type="ECO:0000256" key="8">
    <source>
        <dbReference type="ARBA" id="ARBA00022741"/>
    </source>
</evidence>
<keyword evidence="8" id="KW-0547">Nucleotide-binding</keyword>
<dbReference type="GO" id="GO:0000155">
    <property type="term" value="F:phosphorelay sensor kinase activity"/>
    <property type="evidence" value="ECO:0007669"/>
    <property type="project" value="InterPro"/>
</dbReference>
<evidence type="ECO:0000313" key="17">
    <source>
        <dbReference type="Proteomes" id="UP000316882"/>
    </source>
</evidence>
<dbReference type="AlphaFoldDB" id="A0A4Y3PKF5"/>
<dbReference type="PROSITE" id="PS50109">
    <property type="entry name" value="HIS_KIN"/>
    <property type="match status" value="1"/>
</dbReference>
<keyword evidence="6" id="KW-0808">Transferase</keyword>
<evidence type="ECO:0000259" key="15">
    <source>
        <dbReference type="PROSITE" id="PS50885"/>
    </source>
</evidence>
<dbReference type="Pfam" id="PF00672">
    <property type="entry name" value="HAMP"/>
    <property type="match status" value="1"/>
</dbReference>
<name>A0A4Y3PKF5_BREPA</name>
<comment type="subcellular location">
    <subcellularLocation>
        <location evidence="2">Cell membrane</location>
        <topology evidence="2">Multi-pass membrane protein</topology>
    </subcellularLocation>
</comment>
<dbReference type="GO" id="GO:0005886">
    <property type="term" value="C:plasma membrane"/>
    <property type="evidence" value="ECO:0007669"/>
    <property type="project" value="UniProtKB-SubCell"/>
</dbReference>
<dbReference type="SMART" id="SM00388">
    <property type="entry name" value="HisKA"/>
    <property type="match status" value="1"/>
</dbReference>
<dbReference type="EMBL" id="BJMH01000017">
    <property type="protein sequence ID" value="GEB33894.1"/>
    <property type="molecule type" value="Genomic_DNA"/>
</dbReference>
<evidence type="ECO:0000256" key="4">
    <source>
        <dbReference type="ARBA" id="ARBA00022475"/>
    </source>
</evidence>
<dbReference type="SUPFAM" id="SSF55874">
    <property type="entry name" value="ATPase domain of HSP90 chaperone/DNA topoisomerase II/histidine kinase"/>
    <property type="match status" value="1"/>
</dbReference>
<protein>
    <recommendedName>
        <fullName evidence="3">histidine kinase</fullName>
        <ecNumber evidence="3">2.7.13.3</ecNumber>
    </recommendedName>
</protein>
<keyword evidence="13" id="KW-0472">Membrane</keyword>
<dbReference type="InterPro" id="IPR036097">
    <property type="entry name" value="HisK_dim/P_sf"/>
</dbReference>
<dbReference type="InterPro" id="IPR036890">
    <property type="entry name" value="HATPase_C_sf"/>
</dbReference>
<dbReference type="InterPro" id="IPR004358">
    <property type="entry name" value="Sig_transdc_His_kin-like_C"/>
</dbReference>